<evidence type="ECO:0000256" key="6">
    <source>
        <dbReference type="ARBA" id="ARBA00022989"/>
    </source>
</evidence>
<accession>A0AAN7V7Z6</accession>
<keyword evidence="7 8" id="KW-0472">Membrane</keyword>
<dbReference type="Proteomes" id="UP001329430">
    <property type="component" value="Chromosome 7"/>
</dbReference>
<evidence type="ECO:0000256" key="7">
    <source>
        <dbReference type="ARBA" id="ARBA00023136"/>
    </source>
</evidence>
<evidence type="ECO:0000256" key="1">
    <source>
        <dbReference type="ARBA" id="ARBA00004167"/>
    </source>
</evidence>
<keyword evidence="3 8" id="KW-0328">Glycosyltransferase</keyword>
<feature type="transmembrane region" description="Helical" evidence="8">
    <location>
        <begin position="7"/>
        <end position="28"/>
    </location>
</feature>
<dbReference type="PANTHER" id="PTHR21461">
    <property type="entry name" value="GLYCOSYLTRANSFERASE FAMILY 92 PROTEIN"/>
    <property type="match status" value="1"/>
</dbReference>
<evidence type="ECO:0000256" key="3">
    <source>
        <dbReference type="ARBA" id="ARBA00022676"/>
    </source>
</evidence>
<comment type="similarity">
    <text evidence="2 8">Belongs to the glycosyltransferase 92 family.</text>
</comment>
<evidence type="ECO:0000256" key="5">
    <source>
        <dbReference type="ARBA" id="ARBA00022692"/>
    </source>
</evidence>
<comment type="subcellular location">
    <subcellularLocation>
        <location evidence="1">Membrane</location>
        <topology evidence="1">Single-pass membrane protein</topology>
    </subcellularLocation>
</comment>
<keyword evidence="4 8" id="KW-0808">Transferase</keyword>
<dbReference type="GO" id="GO:0016020">
    <property type="term" value="C:membrane"/>
    <property type="evidence" value="ECO:0007669"/>
    <property type="project" value="UniProtKB-SubCell"/>
</dbReference>
<comment type="caution">
    <text evidence="9">The sequence shown here is derived from an EMBL/GenBank/DDBJ whole genome shotgun (WGS) entry which is preliminary data.</text>
</comment>
<gene>
    <name evidence="9" type="ORF">RI129_010440</name>
</gene>
<keyword evidence="10" id="KW-1185">Reference proteome</keyword>
<evidence type="ECO:0000256" key="4">
    <source>
        <dbReference type="ARBA" id="ARBA00022679"/>
    </source>
</evidence>
<evidence type="ECO:0000256" key="2">
    <source>
        <dbReference type="ARBA" id="ARBA00007647"/>
    </source>
</evidence>
<sequence length="441" mass="52303">MQSRLHYVTLVLLFSAFITFYFNFLLTFPVNPNPSTPKTNLKEIVSYSLLKKIEIESEQLTCTKFNRPKKVNFQKSEMWTKVPRTNLHVFNVYYDDRLKPFRYLRLIGMMKGTTNRTLYCQMKMEDKITITKAVKSEIWLKEWDEGDEETFNPVLISCYLPSSYIPQTLSINSDQCTLNPQTFKVIVPHVQKTEDNYTMTICVKPLNFLSDISVRLMQWIEISKVLGADPSQMSSSVKNKRQLRRNGTTSRTVNHDEVFNRKIWQKRRNEVITYNDCMYRNLRSSHFVIPLDIDEVIIPRIFYTWKEALRHIFKETPPLHESFASFSVRNAYFLEEFGRTASTNIFFFDYTKRSQFSDEGDVFNHYSLEPLKPGIRRTFFLPENFLQKNHYKPTCSIALLPECIKYTTSQIEMDDILINKYKTDFFKNYGKVYEMFTNKSE</sequence>
<dbReference type="EC" id="2.4.1.-" evidence="8"/>
<name>A0AAN7V7Z6_9COLE</name>
<proteinExistence type="inferred from homology"/>
<dbReference type="AlphaFoldDB" id="A0AAN7V7Z6"/>
<keyword evidence="5 8" id="KW-0812">Transmembrane</keyword>
<evidence type="ECO:0000313" key="9">
    <source>
        <dbReference type="EMBL" id="KAK5641893.1"/>
    </source>
</evidence>
<dbReference type="GO" id="GO:0005737">
    <property type="term" value="C:cytoplasm"/>
    <property type="evidence" value="ECO:0007669"/>
    <property type="project" value="TreeGrafter"/>
</dbReference>
<evidence type="ECO:0000256" key="8">
    <source>
        <dbReference type="RuleBase" id="RU366017"/>
    </source>
</evidence>
<dbReference type="EMBL" id="JAVRBK010000007">
    <property type="protein sequence ID" value="KAK5641893.1"/>
    <property type="molecule type" value="Genomic_DNA"/>
</dbReference>
<reference evidence="9 10" key="1">
    <citation type="journal article" date="2024" name="Insects">
        <title>An Improved Chromosome-Level Genome Assembly of the Firefly Pyrocoelia pectoralis.</title>
        <authorList>
            <person name="Fu X."/>
            <person name="Meyer-Rochow V.B."/>
            <person name="Ballantyne L."/>
            <person name="Zhu X."/>
        </authorList>
    </citation>
    <scope>NUCLEOTIDE SEQUENCE [LARGE SCALE GENOMIC DNA]</scope>
    <source>
        <strain evidence="9">XCY_ONT2</strain>
    </source>
</reference>
<dbReference type="GO" id="GO:0016757">
    <property type="term" value="F:glycosyltransferase activity"/>
    <property type="evidence" value="ECO:0007669"/>
    <property type="project" value="UniProtKB-UniRule"/>
</dbReference>
<protein>
    <recommendedName>
        <fullName evidence="8">Glycosyltransferase family 92 protein</fullName>
        <ecNumber evidence="8">2.4.1.-</ecNumber>
    </recommendedName>
</protein>
<dbReference type="Pfam" id="PF01697">
    <property type="entry name" value="Glyco_transf_92"/>
    <property type="match status" value="1"/>
</dbReference>
<keyword evidence="6 8" id="KW-1133">Transmembrane helix</keyword>
<dbReference type="InterPro" id="IPR008166">
    <property type="entry name" value="Glyco_transf_92"/>
</dbReference>
<organism evidence="9 10">
    <name type="scientific">Pyrocoelia pectoralis</name>
    <dbReference type="NCBI Taxonomy" id="417401"/>
    <lineage>
        <taxon>Eukaryota</taxon>
        <taxon>Metazoa</taxon>
        <taxon>Ecdysozoa</taxon>
        <taxon>Arthropoda</taxon>
        <taxon>Hexapoda</taxon>
        <taxon>Insecta</taxon>
        <taxon>Pterygota</taxon>
        <taxon>Neoptera</taxon>
        <taxon>Endopterygota</taxon>
        <taxon>Coleoptera</taxon>
        <taxon>Polyphaga</taxon>
        <taxon>Elateriformia</taxon>
        <taxon>Elateroidea</taxon>
        <taxon>Lampyridae</taxon>
        <taxon>Lampyrinae</taxon>
        <taxon>Pyrocoelia</taxon>
    </lineage>
</organism>
<dbReference type="PANTHER" id="PTHR21461:SF69">
    <property type="entry name" value="GLYCOSYLTRANSFERASE FAMILY 92 PROTEIN"/>
    <property type="match status" value="1"/>
</dbReference>
<evidence type="ECO:0000313" key="10">
    <source>
        <dbReference type="Proteomes" id="UP001329430"/>
    </source>
</evidence>